<sequence length="83" mass="8957">DALYYRDPARACRYPGHGDFPAFPVRAHNAKHHSGTVAGAEVVVWPRDRAMANLSVTAFATGFLRATPLFSAGTGWVWQAAAT</sequence>
<protein>
    <submittedName>
        <fullName evidence="1">Uncharacterized protein</fullName>
    </submittedName>
</protein>
<comment type="caution">
    <text evidence="1">The sequence shown here is derived from an EMBL/GenBank/DDBJ whole genome shotgun (WGS) entry which is preliminary data.</text>
</comment>
<reference evidence="1" key="1">
    <citation type="journal article" date="2014" name="Front. Microbiol.">
        <title>High frequency of phylogenetically diverse reductive dehalogenase-homologous genes in deep subseafloor sedimentary metagenomes.</title>
        <authorList>
            <person name="Kawai M."/>
            <person name="Futagami T."/>
            <person name="Toyoda A."/>
            <person name="Takaki Y."/>
            <person name="Nishi S."/>
            <person name="Hori S."/>
            <person name="Arai W."/>
            <person name="Tsubouchi T."/>
            <person name="Morono Y."/>
            <person name="Uchiyama I."/>
            <person name="Ito T."/>
            <person name="Fujiyama A."/>
            <person name="Inagaki F."/>
            <person name="Takami H."/>
        </authorList>
    </citation>
    <scope>NUCLEOTIDE SEQUENCE</scope>
    <source>
        <strain evidence="1">Expedition CK06-06</strain>
    </source>
</reference>
<dbReference type="EMBL" id="BARV01034951">
    <property type="protein sequence ID" value="GAI52211.1"/>
    <property type="molecule type" value="Genomic_DNA"/>
</dbReference>
<dbReference type="AlphaFoldDB" id="X1QBN9"/>
<name>X1QBN9_9ZZZZ</name>
<feature type="non-terminal residue" evidence="1">
    <location>
        <position position="1"/>
    </location>
</feature>
<accession>X1QBN9</accession>
<proteinExistence type="predicted"/>
<organism evidence="1">
    <name type="scientific">marine sediment metagenome</name>
    <dbReference type="NCBI Taxonomy" id="412755"/>
    <lineage>
        <taxon>unclassified sequences</taxon>
        <taxon>metagenomes</taxon>
        <taxon>ecological metagenomes</taxon>
    </lineage>
</organism>
<gene>
    <name evidence="1" type="ORF">S06H3_54609</name>
</gene>
<evidence type="ECO:0000313" key="1">
    <source>
        <dbReference type="EMBL" id="GAI52211.1"/>
    </source>
</evidence>